<accession>A0A928ZUD0</accession>
<dbReference type="AlphaFoldDB" id="A0A928ZUD0"/>
<organism evidence="2 3">
    <name type="scientific">Leptolyngbya cf. ectocarpi LEGE 11479</name>
    <dbReference type="NCBI Taxonomy" id="1828722"/>
    <lineage>
        <taxon>Bacteria</taxon>
        <taxon>Bacillati</taxon>
        <taxon>Cyanobacteriota</taxon>
        <taxon>Cyanophyceae</taxon>
        <taxon>Leptolyngbyales</taxon>
        <taxon>Leptolyngbyaceae</taxon>
        <taxon>Leptolyngbya group</taxon>
        <taxon>Leptolyngbya</taxon>
    </lineage>
</organism>
<evidence type="ECO:0008006" key="4">
    <source>
        <dbReference type="Google" id="ProtNLM"/>
    </source>
</evidence>
<feature type="chain" id="PRO_5037462669" description="Lipoprotein" evidence="1">
    <location>
        <begin position="20"/>
        <end position="89"/>
    </location>
</feature>
<keyword evidence="3" id="KW-1185">Reference proteome</keyword>
<protein>
    <recommendedName>
        <fullName evidence="4">Lipoprotein</fullName>
    </recommendedName>
</protein>
<feature type="signal peptide" evidence="1">
    <location>
        <begin position="1"/>
        <end position="19"/>
    </location>
</feature>
<evidence type="ECO:0000313" key="3">
    <source>
        <dbReference type="Proteomes" id="UP000615026"/>
    </source>
</evidence>
<dbReference type="RefSeq" id="WP_193993583.1">
    <property type="nucleotide sequence ID" value="NZ_JADEXP010000108.1"/>
</dbReference>
<reference evidence="2" key="1">
    <citation type="submission" date="2020-10" db="EMBL/GenBank/DDBJ databases">
        <authorList>
            <person name="Castelo-Branco R."/>
            <person name="Eusebio N."/>
            <person name="Adriana R."/>
            <person name="Vieira A."/>
            <person name="Brugerolle De Fraissinette N."/>
            <person name="Rezende De Castro R."/>
            <person name="Schneider M.P."/>
            <person name="Vasconcelos V."/>
            <person name="Leao P.N."/>
        </authorList>
    </citation>
    <scope>NUCLEOTIDE SEQUENCE</scope>
    <source>
        <strain evidence="2">LEGE 11479</strain>
    </source>
</reference>
<dbReference type="EMBL" id="JADEXP010000108">
    <property type="protein sequence ID" value="MBE9067621.1"/>
    <property type="molecule type" value="Genomic_DNA"/>
</dbReference>
<evidence type="ECO:0000313" key="2">
    <source>
        <dbReference type="EMBL" id="MBE9067621.1"/>
    </source>
</evidence>
<dbReference type="PROSITE" id="PS51257">
    <property type="entry name" value="PROKAR_LIPOPROTEIN"/>
    <property type="match status" value="1"/>
</dbReference>
<name>A0A928ZUD0_LEPEC</name>
<sequence>MNKLLLGTCISLLCFSAYGCMSPSLSSLEQLSSEQQQKLLEKLHISDLCNYYLDPELQGETETVIAGFLRGRGVQNCSSDGVDKAVPAK</sequence>
<keyword evidence="1" id="KW-0732">Signal</keyword>
<comment type="caution">
    <text evidence="2">The sequence shown here is derived from an EMBL/GenBank/DDBJ whole genome shotgun (WGS) entry which is preliminary data.</text>
</comment>
<dbReference type="Proteomes" id="UP000615026">
    <property type="component" value="Unassembled WGS sequence"/>
</dbReference>
<gene>
    <name evidence="2" type="ORF">IQ260_13235</name>
</gene>
<evidence type="ECO:0000256" key="1">
    <source>
        <dbReference type="SAM" id="SignalP"/>
    </source>
</evidence>
<proteinExistence type="predicted"/>